<keyword evidence="3 4" id="KW-0732">Signal</keyword>
<proteinExistence type="inferred from homology"/>
<dbReference type="GO" id="GO:0030288">
    <property type="term" value="C:outer membrane-bounded periplasmic space"/>
    <property type="evidence" value="ECO:0007669"/>
    <property type="project" value="UniProtKB-ARBA"/>
</dbReference>
<protein>
    <submittedName>
        <fullName evidence="6">Peptide/nickel transport system substrate-binding protein</fullName>
    </submittedName>
</protein>
<dbReference type="PIRSF" id="PIRSF002741">
    <property type="entry name" value="MppA"/>
    <property type="match status" value="1"/>
</dbReference>
<dbReference type="OrthoDB" id="9803988at2"/>
<dbReference type="InterPro" id="IPR000914">
    <property type="entry name" value="SBP_5_dom"/>
</dbReference>
<dbReference type="Gene3D" id="3.40.190.10">
    <property type="entry name" value="Periplasmic binding protein-like II"/>
    <property type="match status" value="1"/>
</dbReference>
<feature type="chain" id="PRO_5022126316" evidence="4">
    <location>
        <begin position="26"/>
        <end position="507"/>
    </location>
</feature>
<dbReference type="InterPro" id="IPR039424">
    <property type="entry name" value="SBP_5"/>
</dbReference>
<gene>
    <name evidence="6" type="ORF">SAMN06265221_1386</name>
</gene>
<dbReference type="GO" id="GO:0015833">
    <property type="term" value="P:peptide transport"/>
    <property type="evidence" value="ECO:0007669"/>
    <property type="project" value="TreeGrafter"/>
</dbReference>
<dbReference type="GO" id="GO:0043190">
    <property type="term" value="C:ATP-binding cassette (ABC) transporter complex"/>
    <property type="evidence" value="ECO:0007669"/>
    <property type="project" value="InterPro"/>
</dbReference>
<keyword evidence="7" id="KW-1185">Reference proteome</keyword>
<dbReference type="Proteomes" id="UP000319014">
    <property type="component" value="Unassembled WGS sequence"/>
</dbReference>
<dbReference type="PANTHER" id="PTHR30290:SF38">
    <property type="entry name" value="D,D-DIPEPTIDE-BINDING PERIPLASMIC PROTEIN DDPA-RELATED"/>
    <property type="match status" value="1"/>
</dbReference>
<dbReference type="SUPFAM" id="SSF53850">
    <property type="entry name" value="Periplasmic binding protein-like II"/>
    <property type="match status" value="1"/>
</dbReference>
<evidence type="ECO:0000256" key="4">
    <source>
        <dbReference type="SAM" id="SignalP"/>
    </source>
</evidence>
<evidence type="ECO:0000313" key="7">
    <source>
        <dbReference type="Proteomes" id="UP000319014"/>
    </source>
</evidence>
<dbReference type="InterPro" id="IPR030678">
    <property type="entry name" value="Peptide/Ni-bd"/>
</dbReference>
<evidence type="ECO:0000256" key="2">
    <source>
        <dbReference type="ARBA" id="ARBA00005695"/>
    </source>
</evidence>
<dbReference type="RefSeq" id="WP_142664995.1">
    <property type="nucleotide sequence ID" value="NZ_FXTK01000038.1"/>
</dbReference>
<evidence type="ECO:0000259" key="5">
    <source>
        <dbReference type="Pfam" id="PF00496"/>
    </source>
</evidence>
<comment type="subcellular location">
    <subcellularLocation>
        <location evidence="1">Periplasm</location>
    </subcellularLocation>
</comment>
<dbReference type="AlphaFoldDB" id="A0A521FRR7"/>
<comment type="similarity">
    <text evidence="2">Belongs to the bacterial solute-binding protein 5 family.</text>
</comment>
<accession>A0A521FRR7</accession>
<reference evidence="6 7" key="1">
    <citation type="submission" date="2017-05" db="EMBL/GenBank/DDBJ databases">
        <authorList>
            <person name="Varghese N."/>
            <person name="Submissions S."/>
        </authorList>
    </citation>
    <scope>NUCLEOTIDE SEQUENCE [LARGE SCALE GENOMIC DNA]</scope>
    <source>
        <strain evidence="6 7">DSM 100094</strain>
    </source>
</reference>
<dbReference type="GO" id="GO:1904680">
    <property type="term" value="F:peptide transmembrane transporter activity"/>
    <property type="evidence" value="ECO:0007669"/>
    <property type="project" value="TreeGrafter"/>
</dbReference>
<evidence type="ECO:0000256" key="1">
    <source>
        <dbReference type="ARBA" id="ARBA00004418"/>
    </source>
</evidence>
<evidence type="ECO:0000256" key="3">
    <source>
        <dbReference type="ARBA" id="ARBA00022729"/>
    </source>
</evidence>
<feature type="signal peptide" evidence="4">
    <location>
        <begin position="1"/>
        <end position="25"/>
    </location>
</feature>
<dbReference type="Gene3D" id="3.10.105.10">
    <property type="entry name" value="Dipeptide-binding Protein, Domain 3"/>
    <property type="match status" value="1"/>
</dbReference>
<name>A0A521FRR7_9RHOB</name>
<sequence>MSIFRMAGLLCGVAIGSVVATSAFAQDDANAITIVTPYAFDNIDACNSSSEVGLVVRENVVEALTHLNPESGKPEPRLATSWEQVEPTVWRIKLREGVTYFDGSAFDAEAVSRSIERMFNPKLDCLNRGKLFANIRLTPKVVDSHTIDISTEKPQPLMPIFMSFLTIESPKTDFDAMTSTPVGTGPFAIPQRNAGDAIVLVRQDKYWGEAPAVSKATYVRRDESALRAAMVEVGEADIGLNIAIQDATNPETDPGYLNGETTRLRFSFEGPLADIRVRKAMNLAIDREALRDGLFNQDYAIATQMFLPRINGYNPDMKPWPYDPEQAKSLIDEAKKDGVDVGAEIPLISRINFYANGQETMEAMIAMWQMVGLNVKLQPMERAQWLKLVNKPYAEPRPAMLIQEQHDNNSGDATFTMHFRYHSTGQQSEFGDPELDRLIDAADAASGDERVKLFQQANAYSAENVVPDVMMFHMVNYMRISDRLEFKPDDVTSTMMELSQIKFRGTN</sequence>
<feature type="domain" description="Solute-binding protein family 5" evidence="5">
    <location>
        <begin position="73"/>
        <end position="408"/>
    </location>
</feature>
<organism evidence="6 7">
    <name type="scientific">Paracoccus laeviglucosivorans</name>
    <dbReference type="NCBI Taxonomy" id="1197861"/>
    <lineage>
        <taxon>Bacteria</taxon>
        <taxon>Pseudomonadati</taxon>
        <taxon>Pseudomonadota</taxon>
        <taxon>Alphaproteobacteria</taxon>
        <taxon>Rhodobacterales</taxon>
        <taxon>Paracoccaceae</taxon>
        <taxon>Paracoccus</taxon>
    </lineage>
</organism>
<dbReference type="Pfam" id="PF00496">
    <property type="entry name" value="SBP_bac_5"/>
    <property type="match status" value="1"/>
</dbReference>
<dbReference type="EMBL" id="FXTK01000038">
    <property type="protein sequence ID" value="SMO98923.1"/>
    <property type="molecule type" value="Genomic_DNA"/>
</dbReference>
<dbReference type="PANTHER" id="PTHR30290">
    <property type="entry name" value="PERIPLASMIC BINDING COMPONENT OF ABC TRANSPORTER"/>
    <property type="match status" value="1"/>
</dbReference>
<evidence type="ECO:0000313" key="6">
    <source>
        <dbReference type="EMBL" id="SMO98923.1"/>
    </source>
</evidence>